<dbReference type="EMBL" id="JARKHS020021304">
    <property type="protein sequence ID" value="KAK8770318.1"/>
    <property type="molecule type" value="Genomic_DNA"/>
</dbReference>
<gene>
    <name evidence="3" type="ORF">V5799_013217</name>
</gene>
<comment type="caution">
    <text evidence="3">The sequence shown here is derived from an EMBL/GenBank/DDBJ whole genome shotgun (WGS) entry which is preliminary data.</text>
</comment>
<dbReference type="GO" id="GO:0016485">
    <property type="term" value="P:protein processing"/>
    <property type="evidence" value="ECO:0007669"/>
    <property type="project" value="TreeGrafter"/>
</dbReference>
<evidence type="ECO:0000259" key="2">
    <source>
        <dbReference type="Pfam" id="PF01431"/>
    </source>
</evidence>
<dbReference type="SUPFAM" id="SSF55486">
    <property type="entry name" value="Metalloproteases ('zincins'), catalytic domain"/>
    <property type="match status" value="1"/>
</dbReference>
<dbReference type="PANTHER" id="PTHR11733">
    <property type="entry name" value="ZINC METALLOPROTEASE FAMILY M13 NEPRILYSIN-RELATED"/>
    <property type="match status" value="1"/>
</dbReference>
<accession>A0AAQ4E6N4</accession>
<proteinExistence type="predicted"/>
<feature type="non-terminal residue" evidence="3">
    <location>
        <position position="235"/>
    </location>
</feature>
<evidence type="ECO:0000256" key="1">
    <source>
        <dbReference type="SAM" id="MobiDB-lite"/>
    </source>
</evidence>
<evidence type="ECO:0000313" key="4">
    <source>
        <dbReference type="Proteomes" id="UP001321473"/>
    </source>
</evidence>
<reference evidence="3 4" key="1">
    <citation type="journal article" date="2023" name="Arcadia Sci">
        <title>De novo assembly of a long-read Amblyomma americanum tick genome.</title>
        <authorList>
            <person name="Chou S."/>
            <person name="Poskanzer K.E."/>
            <person name="Rollins M."/>
            <person name="Thuy-Boun P.S."/>
        </authorList>
    </citation>
    <scope>NUCLEOTIDE SEQUENCE [LARGE SCALE GENOMIC DNA]</scope>
    <source>
        <strain evidence="3">F_SG_1</strain>
        <tissue evidence="3">Salivary glands</tissue>
    </source>
</reference>
<sequence length="235" mass="26230">MTDRGRQKICYAGDSSDDGAGGGRHYEDVGDDIVVSKRSGGAARRSVTGKKATHYPTLGDVRQTLQYVRLKPKTVRTHVDELGSFTEGYVSEVVPPSALKSARRVVVNVRNTLMEKINNSNWIRDSVWCLMIGKAKAMRLITGYPKQFANKSLVEAFFAAFPRARNKFFTPYMKSHRLLTTRIFKEQATENFTLSSVNAYYLGSRNTITIYPGLLQPPFFFKDAPAAINYGGLGQ</sequence>
<feature type="domain" description="Peptidase M13 C-terminal" evidence="2">
    <location>
        <begin position="198"/>
        <end position="234"/>
    </location>
</feature>
<dbReference type="Proteomes" id="UP001321473">
    <property type="component" value="Unassembled WGS sequence"/>
</dbReference>
<dbReference type="PANTHER" id="PTHR11733:SF241">
    <property type="entry name" value="GH26575P-RELATED"/>
    <property type="match status" value="1"/>
</dbReference>
<evidence type="ECO:0000313" key="3">
    <source>
        <dbReference type="EMBL" id="KAK8770318.1"/>
    </source>
</evidence>
<name>A0AAQ4E6N4_AMBAM</name>
<dbReference type="InterPro" id="IPR018497">
    <property type="entry name" value="Peptidase_M13_C"/>
</dbReference>
<organism evidence="3 4">
    <name type="scientific">Amblyomma americanum</name>
    <name type="common">Lone star tick</name>
    <dbReference type="NCBI Taxonomy" id="6943"/>
    <lineage>
        <taxon>Eukaryota</taxon>
        <taxon>Metazoa</taxon>
        <taxon>Ecdysozoa</taxon>
        <taxon>Arthropoda</taxon>
        <taxon>Chelicerata</taxon>
        <taxon>Arachnida</taxon>
        <taxon>Acari</taxon>
        <taxon>Parasitiformes</taxon>
        <taxon>Ixodida</taxon>
        <taxon>Ixodoidea</taxon>
        <taxon>Ixodidae</taxon>
        <taxon>Amblyomminae</taxon>
        <taxon>Amblyomma</taxon>
    </lineage>
</organism>
<feature type="region of interest" description="Disordered" evidence="1">
    <location>
        <begin position="1"/>
        <end position="25"/>
    </location>
</feature>
<protein>
    <recommendedName>
        <fullName evidence="2">Peptidase M13 C-terminal domain-containing protein</fullName>
    </recommendedName>
</protein>
<dbReference type="InterPro" id="IPR042089">
    <property type="entry name" value="Peptidase_M13_dom_2"/>
</dbReference>
<dbReference type="AlphaFoldDB" id="A0AAQ4E6N4"/>
<keyword evidence="4" id="KW-1185">Reference proteome</keyword>
<dbReference type="GO" id="GO:0004222">
    <property type="term" value="F:metalloendopeptidase activity"/>
    <property type="evidence" value="ECO:0007669"/>
    <property type="project" value="InterPro"/>
</dbReference>
<dbReference type="Gene3D" id="3.40.390.10">
    <property type="entry name" value="Collagenase (Catalytic Domain)"/>
    <property type="match status" value="1"/>
</dbReference>
<dbReference type="GO" id="GO:0005886">
    <property type="term" value="C:plasma membrane"/>
    <property type="evidence" value="ECO:0007669"/>
    <property type="project" value="TreeGrafter"/>
</dbReference>
<dbReference type="Pfam" id="PF01431">
    <property type="entry name" value="Peptidase_M13"/>
    <property type="match status" value="1"/>
</dbReference>
<dbReference type="PROSITE" id="PS51885">
    <property type="entry name" value="NEPRILYSIN"/>
    <property type="match status" value="1"/>
</dbReference>
<dbReference type="Gene3D" id="1.10.1380.10">
    <property type="entry name" value="Neutral endopeptidase , domain2"/>
    <property type="match status" value="1"/>
</dbReference>
<dbReference type="InterPro" id="IPR000718">
    <property type="entry name" value="Peptidase_M13"/>
</dbReference>
<dbReference type="InterPro" id="IPR024079">
    <property type="entry name" value="MetalloPept_cat_dom_sf"/>
</dbReference>